<gene>
    <name evidence="4" type="ORF">TSPI_09492</name>
</gene>
<keyword evidence="1" id="KW-0479">Metal-binding</keyword>
<sequence>MFRQQRSWTVVKCGMVCNETVRRTALYTLHGSICEKPLRSINSVASHYPHSVKASGRFERPSGSSESSTVWYTVVLHSVFFLNSTQEKPIMQLTLQSRLSKWKKMEAISVNYPGPFICQKCRHSEAVFARFVTHCTHHALKVNLACSLCGKHFTSINAIALYFPHCKKDRKLNETPTDVPTDRKMHDSAHSRRACLLCSRSFTTFAGLCLHEKRAHPAKFAASSQKSIKHQWAIDHLREAKEVEDQLTASNSCSVKYFAEALSSKWSEAISIDMAKYLRKKMRRVDQNLNALNEGSKSRATRVGDEINGVGVLSTRDTSGFRVEIVGQTTPPPNKLRDALSPQHKGQYPLRDLLHHLEDSLTSCNKSALRQRLSQRPSVDAAPFTSKYPRNSKNILDTIFPEEVTLRLQKMKIHTSAGPDGIQVSHLCTCDLVCLAKPFNFSSRKAHSPTTQGLSDDPRPDAENLPANHHLLLPIPAL</sequence>
<accession>A0ABR3KEJ9</accession>
<feature type="compositionally biased region" description="Polar residues" evidence="2">
    <location>
        <begin position="443"/>
        <end position="454"/>
    </location>
</feature>
<feature type="region of interest" description="Disordered" evidence="2">
    <location>
        <begin position="443"/>
        <end position="468"/>
    </location>
</feature>
<evidence type="ECO:0000259" key="3">
    <source>
        <dbReference type="PROSITE" id="PS50157"/>
    </source>
</evidence>
<keyword evidence="1" id="KW-0863">Zinc-finger</keyword>
<protein>
    <submittedName>
        <fullName evidence="4">Zinc finger protein</fullName>
    </submittedName>
</protein>
<dbReference type="Proteomes" id="UP001558632">
    <property type="component" value="Unassembled WGS sequence"/>
</dbReference>
<proteinExistence type="predicted"/>
<dbReference type="PROSITE" id="PS50157">
    <property type="entry name" value="ZINC_FINGER_C2H2_2"/>
    <property type="match status" value="1"/>
</dbReference>
<evidence type="ECO:0000313" key="5">
    <source>
        <dbReference type="Proteomes" id="UP001558632"/>
    </source>
</evidence>
<keyword evidence="5" id="KW-1185">Reference proteome</keyword>
<dbReference type="EMBL" id="JBEUSY010000368">
    <property type="protein sequence ID" value="KAL1236501.1"/>
    <property type="molecule type" value="Genomic_DNA"/>
</dbReference>
<name>A0ABR3KEJ9_TRISP</name>
<evidence type="ECO:0000256" key="2">
    <source>
        <dbReference type="SAM" id="MobiDB-lite"/>
    </source>
</evidence>
<dbReference type="InterPro" id="IPR013087">
    <property type="entry name" value="Znf_C2H2_type"/>
</dbReference>
<organism evidence="4 5">
    <name type="scientific">Trichinella spiralis</name>
    <name type="common">Trichina worm</name>
    <dbReference type="NCBI Taxonomy" id="6334"/>
    <lineage>
        <taxon>Eukaryota</taxon>
        <taxon>Metazoa</taxon>
        <taxon>Ecdysozoa</taxon>
        <taxon>Nematoda</taxon>
        <taxon>Enoplea</taxon>
        <taxon>Dorylaimia</taxon>
        <taxon>Trichinellida</taxon>
        <taxon>Trichinellidae</taxon>
        <taxon>Trichinella</taxon>
    </lineage>
</organism>
<evidence type="ECO:0000313" key="4">
    <source>
        <dbReference type="EMBL" id="KAL1236501.1"/>
    </source>
</evidence>
<reference evidence="4 5" key="1">
    <citation type="submission" date="2024-07" db="EMBL/GenBank/DDBJ databases">
        <title>Enhanced genomic and transcriptomic resources for Trichinella pseudospiralis and T. spiralis underpin the discovery of pronounced molecular differences between stages and species.</title>
        <authorList>
            <person name="Pasi K.K."/>
            <person name="La Rosa G."/>
            <person name="Gomez-Morales M.A."/>
            <person name="Tosini F."/>
            <person name="Sumanam S."/>
            <person name="Young N.D."/>
            <person name="Chang B.C."/>
            <person name="Robin G.B."/>
        </authorList>
    </citation>
    <scope>NUCLEOTIDE SEQUENCE [LARGE SCALE GENOMIC DNA]</scope>
    <source>
        <strain evidence="4">ISS534</strain>
    </source>
</reference>
<keyword evidence="1" id="KW-0862">Zinc</keyword>
<dbReference type="PROSITE" id="PS00028">
    <property type="entry name" value="ZINC_FINGER_C2H2_1"/>
    <property type="match status" value="1"/>
</dbReference>
<feature type="domain" description="C2H2-type" evidence="3">
    <location>
        <begin position="193"/>
        <end position="221"/>
    </location>
</feature>
<comment type="caution">
    <text evidence="4">The sequence shown here is derived from an EMBL/GenBank/DDBJ whole genome shotgun (WGS) entry which is preliminary data.</text>
</comment>
<evidence type="ECO:0000256" key="1">
    <source>
        <dbReference type="PROSITE-ProRule" id="PRU00042"/>
    </source>
</evidence>